<dbReference type="InterPro" id="IPR000086">
    <property type="entry name" value="NUDIX_hydrolase_dom"/>
</dbReference>
<keyword evidence="3" id="KW-1185">Reference proteome</keyword>
<name>A0AAD3CTB1_9STRA</name>
<organism evidence="2 3">
    <name type="scientific">Chaetoceros tenuissimus</name>
    <dbReference type="NCBI Taxonomy" id="426638"/>
    <lineage>
        <taxon>Eukaryota</taxon>
        <taxon>Sar</taxon>
        <taxon>Stramenopiles</taxon>
        <taxon>Ochrophyta</taxon>
        <taxon>Bacillariophyta</taxon>
        <taxon>Coscinodiscophyceae</taxon>
        <taxon>Chaetocerotophycidae</taxon>
        <taxon>Chaetocerotales</taxon>
        <taxon>Chaetocerotaceae</taxon>
        <taxon>Chaetoceros</taxon>
    </lineage>
</organism>
<evidence type="ECO:0000259" key="1">
    <source>
        <dbReference type="PROSITE" id="PS51462"/>
    </source>
</evidence>
<comment type="caution">
    <text evidence="2">The sequence shown here is derived from an EMBL/GenBank/DDBJ whole genome shotgun (WGS) entry which is preliminary data.</text>
</comment>
<sequence length="296" mass="33661">MTSNRFKSITEYPKKRELLAWILVVAQMYFMATSYNSSNAAEMESSKVGRSLDSVEGERRLGQETASRMLMNQRPNHYYEHRRMSANAELKPFYEEPELRTREEGLVSRIWRSNGSPDINSDLKQGSCWCSADDWCMCSPSLAIDVILRSGGQHIWCVRRADTGKMALMGGFTEVGETSEESVHRELMEEMGLTLNTEPMLFGVYNDPKRDARRHTTSVVYIADVPVDAVPKAGDDATQVVRVPIGEVDKYDFFVDHKTIIHDYITMIKKKYADPNILPPKSGDQEPFKRSVCPSL</sequence>
<dbReference type="PANTHER" id="PTHR43736">
    <property type="entry name" value="ADP-RIBOSE PYROPHOSPHATASE"/>
    <property type="match status" value="1"/>
</dbReference>
<dbReference type="Gene3D" id="3.90.79.10">
    <property type="entry name" value="Nucleoside Triphosphate Pyrophosphohydrolase"/>
    <property type="match status" value="1"/>
</dbReference>
<feature type="domain" description="Nudix hydrolase" evidence="1">
    <location>
        <begin position="139"/>
        <end position="269"/>
    </location>
</feature>
<dbReference type="Pfam" id="PF00293">
    <property type="entry name" value="NUDIX"/>
    <property type="match status" value="1"/>
</dbReference>
<dbReference type="PANTHER" id="PTHR43736:SF5">
    <property type="entry name" value="NUDIX HYDROLASE DOMAIN-CONTAINING PROTEIN"/>
    <property type="match status" value="1"/>
</dbReference>
<dbReference type="SUPFAM" id="SSF55811">
    <property type="entry name" value="Nudix"/>
    <property type="match status" value="1"/>
</dbReference>
<dbReference type="Proteomes" id="UP001054902">
    <property type="component" value="Unassembled WGS sequence"/>
</dbReference>
<evidence type="ECO:0000313" key="2">
    <source>
        <dbReference type="EMBL" id="GFH51429.1"/>
    </source>
</evidence>
<dbReference type="AlphaFoldDB" id="A0AAD3CTB1"/>
<reference evidence="2 3" key="1">
    <citation type="journal article" date="2021" name="Sci. Rep.">
        <title>The genome of the diatom Chaetoceros tenuissimus carries an ancient integrated fragment of an extant virus.</title>
        <authorList>
            <person name="Hongo Y."/>
            <person name="Kimura K."/>
            <person name="Takaki Y."/>
            <person name="Yoshida Y."/>
            <person name="Baba S."/>
            <person name="Kobayashi G."/>
            <person name="Nagasaki K."/>
            <person name="Hano T."/>
            <person name="Tomaru Y."/>
        </authorList>
    </citation>
    <scope>NUCLEOTIDE SEQUENCE [LARGE SCALE GENOMIC DNA]</scope>
    <source>
        <strain evidence="2 3">NIES-3715</strain>
    </source>
</reference>
<proteinExistence type="predicted"/>
<dbReference type="PROSITE" id="PS51462">
    <property type="entry name" value="NUDIX"/>
    <property type="match status" value="1"/>
</dbReference>
<protein>
    <recommendedName>
        <fullName evidence="1">Nudix hydrolase domain-containing protein</fullName>
    </recommendedName>
</protein>
<dbReference type="EMBL" id="BLLK01000045">
    <property type="protein sequence ID" value="GFH51429.1"/>
    <property type="molecule type" value="Genomic_DNA"/>
</dbReference>
<accession>A0AAD3CTB1</accession>
<dbReference type="InterPro" id="IPR015797">
    <property type="entry name" value="NUDIX_hydrolase-like_dom_sf"/>
</dbReference>
<gene>
    <name evidence="2" type="ORF">CTEN210_07905</name>
</gene>
<evidence type="ECO:0000313" key="3">
    <source>
        <dbReference type="Proteomes" id="UP001054902"/>
    </source>
</evidence>
<dbReference type="CDD" id="cd18873">
    <property type="entry name" value="NUDIX_NadM_like"/>
    <property type="match status" value="1"/>
</dbReference>